<dbReference type="InterPro" id="IPR003661">
    <property type="entry name" value="HisK_dim/P_dom"/>
</dbReference>
<keyword evidence="10" id="KW-1185">Reference proteome</keyword>
<dbReference type="PANTHER" id="PTHR43047">
    <property type="entry name" value="TWO-COMPONENT HISTIDINE PROTEIN KINASE"/>
    <property type="match status" value="1"/>
</dbReference>
<evidence type="ECO:0000256" key="4">
    <source>
        <dbReference type="ARBA" id="ARBA00022679"/>
    </source>
</evidence>
<dbReference type="PROSITE" id="PS50110">
    <property type="entry name" value="RESPONSE_REGULATORY"/>
    <property type="match status" value="1"/>
</dbReference>
<dbReference type="CDD" id="cd00156">
    <property type="entry name" value="REC"/>
    <property type="match status" value="1"/>
</dbReference>
<comment type="catalytic activity">
    <reaction evidence="1">
        <text>ATP + protein L-histidine = ADP + protein N-phospho-L-histidine.</text>
        <dbReference type="EC" id="2.7.13.3"/>
    </reaction>
</comment>
<name>A0ABU0FNM0_9HYPH</name>
<evidence type="ECO:0000256" key="2">
    <source>
        <dbReference type="ARBA" id="ARBA00012438"/>
    </source>
</evidence>
<evidence type="ECO:0000313" key="9">
    <source>
        <dbReference type="EMBL" id="MDQ0396126.1"/>
    </source>
</evidence>
<proteinExistence type="predicted"/>
<evidence type="ECO:0000256" key="5">
    <source>
        <dbReference type="ARBA" id="ARBA00022777"/>
    </source>
</evidence>
<dbReference type="PRINTS" id="PR00344">
    <property type="entry name" value="BCTRLSENSOR"/>
</dbReference>
<dbReference type="EMBL" id="JAUSVK010000001">
    <property type="protein sequence ID" value="MDQ0396126.1"/>
    <property type="molecule type" value="Genomic_DNA"/>
</dbReference>
<dbReference type="SMART" id="SM00388">
    <property type="entry name" value="HisKA"/>
    <property type="match status" value="1"/>
</dbReference>
<feature type="domain" description="Histidine kinase" evidence="7">
    <location>
        <begin position="155"/>
        <end position="368"/>
    </location>
</feature>
<feature type="domain" description="Response regulatory" evidence="8">
    <location>
        <begin position="391"/>
        <end position="508"/>
    </location>
</feature>
<dbReference type="Pfam" id="PF00512">
    <property type="entry name" value="HisKA"/>
    <property type="match status" value="1"/>
</dbReference>
<dbReference type="Pfam" id="PF00072">
    <property type="entry name" value="Response_reg"/>
    <property type="match status" value="1"/>
</dbReference>
<dbReference type="InterPro" id="IPR036097">
    <property type="entry name" value="HisK_dim/P_sf"/>
</dbReference>
<evidence type="ECO:0000256" key="3">
    <source>
        <dbReference type="ARBA" id="ARBA00022553"/>
    </source>
</evidence>
<keyword evidence="4" id="KW-0808">Transferase</keyword>
<dbReference type="EC" id="2.7.13.3" evidence="2"/>
<sequence>MEQPGEEQAGPQHLAHDAEAFMGLAHGAALWSPDGTLLTCNPAFARLFNCFAGSIPAGIGQRQFLDLVEQSGLLVQSSQAGGEPADAGRLDILSGRTMVFSDGTVCRIVGSPSRGGGTVTLCLDATDATRNARALERARDSAVTADQTKSRFLRAANHDLRQPLASLKILIYSCIASTNEAERSQALHAMDVSVAIMEDLLGALLNIGQLDAGKVEANVTTFQLASVLERLRVQYDHQAREKGLDLRILPSKAAVKSDRVLLERVLGNFLGNALRYTEVGRVLVGCRRRGHLLRIGVYDTGCGIPKEFHEAIFDEFFRIAEQQDYRKHSLGLGLNIAKRLAHVLGHPILVDSRPGMGSLFAIDVPIGNVWHSTVGVQEINERIGGEFAGLACLVLEDDVHLRNALTTLLERWGIEVLTLEVFDDIAARVAGLAGRPDIIITDYRLRGGVQGTDAVNQINDVLELPCPAVVVTADTSPDLIASIRGQGFPVLIKPVSPSGLRVVMHNLLFEPELVPELS</sequence>
<dbReference type="InterPro" id="IPR011006">
    <property type="entry name" value="CheY-like_superfamily"/>
</dbReference>
<dbReference type="Gene3D" id="3.40.50.2300">
    <property type="match status" value="1"/>
</dbReference>
<evidence type="ECO:0000256" key="1">
    <source>
        <dbReference type="ARBA" id="ARBA00000085"/>
    </source>
</evidence>
<evidence type="ECO:0000259" key="8">
    <source>
        <dbReference type="PROSITE" id="PS50110"/>
    </source>
</evidence>
<dbReference type="Proteomes" id="UP001237448">
    <property type="component" value="Unassembled WGS sequence"/>
</dbReference>
<dbReference type="SMART" id="SM00448">
    <property type="entry name" value="REC"/>
    <property type="match status" value="1"/>
</dbReference>
<evidence type="ECO:0000259" key="7">
    <source>
        <dbReference type="PROSITE" id="PS50109"/>
    </source>
</evidence>
<dbReference type="SUPFAM" id="SSF47384">
    <property type="entry name" value="Homodimeric domain of signal transducing histidine kinase"/>
    <property type="match status" value="1"/>
</dbReference>
<dbReference type="InterPro" id="IPR004358">
    <property type="entry name" value="Sig_transdc_His_kin-like_C"/>
</dbReference>
<dbReference type="InterPro" id="IPR036890">
    <property type="entry name" value="HATPase_C_sf"/>
</dbReference>
<evidence type="ECO:0000256" key="6">
    <source>
        <dbReference type="PROSITE-ProRule" id="PRU00169"/>
    </source>
</evidence>
<accession>A0ABU0FNM0</accession>
<evidence type="ECO:0000313" key="10">
    <source>
        <dbReference type="Proteomes" id="UP001237448"/>
    </source>
</evidence>
<dbReference type="InterPro" id="IPR003594">
    <property type="entry name" value="HATPase_dom"/>
</dbReference>
<gene>
    <name evidence="9" type="ORF">J3R73_005918</name>
</gene>
<dbReference type="CDD" id="cd00082">
    <property type="entry name" value="HisKA"/>
    <property type="match status" value="1"/>
</dbReference>
<dbReference type="InterPro" id="IPR005467">
    <property type="entry name" value="His_kinase_dom"/>
</dbReference>
<dbReference type="Gene3D" id="1.10.287.130">
    <property type="match status" value="1"/>
</dbReference>
<dbReference type="SUPFAM" id="SSF52172">
    <property type="entry name" value="CheY-like"/>
    <property type="match status" value="1"/>
</dbReference>
<dbReference type="Gene3D" id="3.30.565.10">
    <property type="entry name" value="Histidine kinase-like ATPase, C-terminal domain"/>
    <property type="match status" value="1"/>
</dbReference>
<feature type="modified residue" description="4-aspartylphosphate" evidence="6">
    <location>
        <position position="442"/>
    </location>
</feature>
<organism evidence="9 10">
    <name type="scientific">Labrys monachus</name>
    <dbReference type="NCBI Taxonomy" id="217067"/>
    <lineage>
        <taxon>Bacteria</taxon>
        <taxon>Pseudomonadati</taxon>
        <taxon>Pseudomonadota</taxon>
        <taxon>Alphaproteobacteria</taxon>
        <taxon>Hyphomicrobiales</taxon>
        <taxon>Xanthobacteraceae</taxon>
        <taxon>Labrys</taxon>
    </lineage>
</organism>
<dbReference type="SUPFAM" id="SSF55874">
    <property type="entry name" value="ATPase domain of HSP90 chaperone/DNA topoisomerase II/histidine kinase"/>
    <property type="match status" value="1"/>
</dbReference>
<dbReference type="InterPro" id="IPR001789">
    <property type="entry name" value="Sig_transdc_resp-reg_receiver"/>
</dbReference>
<dbReference type="PANTHER" id="PTHR43047:SF9">
    <property type="entry name" value="HISTIDINE KINASE"/>
    <property type="match status" value="1"/>
</dbReference>
<keyword evidence="3 6" id="KW-0597">Phosphoprotein</keyword>
<dbReference type="Pfam" id="PF02518">
    <property type="entry name" value="HATPase_c"/>
    <property type="match status" value="1"/>
</dbReference>
<reference evidence="9 10" key="1">
    <citation type="submission" date="2023-07" db="EMBL/GenBank/DDBJ databases">
        <title>Genomic Encyclopedia of Type Strains, Phase IV (KMG-IV): sequencing the most valuable type-strain genomes for metagenomic binning, comparative biology and taxonomic classification.</title>
        <authorList>
            <person name="Goeker M."/>
        </authorList>
    </citation>
    <scope>NUCLEOTIDE SEQUENCE [LARGE SCALE GENOMIC DNA]</scope>
    <source>
        <strain evidence="9 10">DSM 5896</strain>
    </source>
</reference>
<keyword evidence="5" id="KW-0418">Kinase</keyword>
<dbReference type="SMART" id="SM00387">
    <property type="entry name" value="HATPase_c"/>
    <property type="match status" value="1"/>
</dbReference>
<dbReference type="RefSeq" id="WP_307435919.1">
    <property type="nucleotide sequence ID" value="NZ_JAUSVK010000001.1"/>
</dbReference>
<protein>
    <recommendedName>
        <fullName evidence="2">histidine kinase</fullName>
        <ecNumber evidence="2">2.7.13.3</ecNumber>
    </recommendedName>
</protein>
<dbReference type="PROSITE" id="PS50109">
    <property type="entry name" value="HIS_KIN"/>
    <property type="match status" value="1"/>
</dbReference>
<comment type="caution">
    <text evidence="9">The sequence shown here is derived from an EMBL/GenBank/DDBJ whole genome shotgun (WGS) entry which is preliminary data.</text>
</comment>